<dbReference type="PANTHER" id="PTHR45856">
    <property type="entry name" value="ALPHA/BETA-HYDROLASES SUPERFAMILY PROTEIN"/>
    <property type="match status" value="1"/>
</dbReference>
<evidence type="ECO:0000313" key="3">
    <source>
        <dbReference type="Proteomes" id="UP000199662"/>
    </source>
</evidence>
<name>A0A1H7BYZ6_9FIRM</name>
<dbReference type="RefSeq" id="WP_245741452.1">
    <property type="nucleotide sequence ID" value="NZ_FNZK01000018.1"/>
</dbReference>
<dbReference type="GO" id="GO:0006629">
    <property type="term" value="P:lipid metabolic process"/>
    <property type="evidence" value="ECO:0007669"/>
    <property type="project" value="InterPro"/>
</dbReference>
<dbReference type="EMBL" id="FNZK01000018">
    <property type="protein sequence ID" value="SEJ82608.1"/>
    <property type="molecule type" value="Genomic_DNA"/>
</dbReference>
<dbReference type="SUPFAM" id="SSF53474">
    <property type="entry name" value="alpha/beta-Hydrolases"/>
    <property type="match status" value="1"/>
</dbReference>
<dbReference type="Pfam" id="PF01764">
    <property type="entry name" value="Lipase_3"/>
    <property type="match status" value="1"/>
</dbReference>
<dbReference type="InterPro" id="IPR051218">
    <property type="entry name" value="Sec_MonoDiacylglyc_Lipase"/>
</dbReference>
<protein>
    <submittedName>
        <fullName evidence="2">Lipase (Class 3)</fullName>
    </submittedName>
</protein>
<dbReference type="PANTHER" id="PTHR45856:SF24">
    <property type="entry name" value="FUNGAL LIPASE-LIKE DOMAIN-CONTAINING PROTEIN"/>
    <property type="match status" value="1"/>
</dbReference>
<organism evidence="2 3">
    <name type="scientific">Propionispira arboris</name>
    <dbReference type="NCBI Taxonomy" id="84035"/>
    <lineage>
        <taxon>Bacteria</taxon>
        <taxon>Bacillati</taxon>
        <taxon>Bacillota</taxon>
        <taxon>Negativicutes</taxon>
        <taxon>Selenomonadales</taxon>
        <taxon>Selenomonadaceae</taxon>
        <taxon>Propionispira</taxon>
    </lineage>
</organism>
<gene>
    <name evidence="2" type="ORF">SAMN05660742_11885</name>
</gene>
<accession>A0A1H7BYZ6</accession>
<evidence type="ECO:0000259" key="1">
    <source>
        <dbReference type="Pfam" id="PF01764"/>
    </source>
</evidence>
<dbReference type="InterPro" id="IPR029058">
    <property type="entry name" value="AB_hydrolase_fold"/>
</dbReference>
<evidence type="ECO:0000313" key="2">
    <source>
        <dbReference type="EMBL" id="SEJ82608.1"/>
    </source>
</evidence>
<feature type="domain" description="Fungal lipase-type" evidence="1">
    <location>
        <begin position="123"/>
        <end position="244"/>
    </location>
</feature>
<reference evidence="2 3" key="1">
    <citation type="submission" date="2016-10" db="EMBL/GenBank/DDBJ databases">
        <authorList>
            <person name="de Groot N.N."/>
        </authorList>
    </citation>
    <scope>NUCLEOTIDE SEQUENCE [LARGE SCALE GENOMIC DNA]</scope>
    <source>
        <strain evidence="2 3">DSM 2179</strain>
    </source>
</reference>
<dbReference type="InterPro" id="IPR002921">
    <property type="entry name" value="Fungal_lipase-type"/>
</dbReference>
<dbReference type="STRING" id="84035.SAMN05660742_11885"/>
<dbReference type="Gene3D" id="3.40.50.1820">
    <property type="entry name" value="alpha/beta hydrolase"/>
    <property type="match status" value="1"/>
</dbReference>
<keyword evidence="3" id="KW-1185">Reference proteome</keyword>
<dbReference type="AlphaFoldDB" id="A0A1H7BYZ6"/>
<sequence length="460" mass="51353">MKYFLSIVWTIIMIWLTPLVGQASVLEDYNEAHDVFITAGACTASYSDRIGKVTKSYLEQDGWKIDSYVQKQGQDGARFLLAKKDFGDGKPIYLLAFVGTETKGDVSFDLQYKKVYFDGNSLDSFTENAEKKDVPDTLPKVHRGFLDFIESGLKATTNGKDGLSLVEMLLANKDSKVYLTGHSLGGAAATLAGASLLNMGVSPEQIKVITFGAPAVGNAAFAAKYDKSLNLTRVIVSGDPVTGILQTLVGGYRQFGKELRFKSSKDRDQPHNITEYVDASIKNYYDKHDQLLQNEPQLLKSDVPKNAVGTGAYVAPLKNNLPEALSKEFWYMHEAMKDEYRNNLPGISIAAEKNPIEWKNLPVSANYRWVIVPEISVTKLQRERNIYYITLSQTVYDFKTGSMLETATFSTATYTMTPLEAFMHDLKGINYEPNSWMLTIKNNAGPEAQLPALRYFLLFF</sequence>
<dbReference type="Proteomes" id="UP000199662">
    <property type="component" value="Unassembled WGS sequence"/>
</dbReference>
<proteinExistence type="predicted"/>